<protein>
    <recommendedName>
        <fullName evidence="1">SCP domain-containing protein</fullName>
    </recommendedName>
</protein>
<accession>A0A6I0FET6</accession>
<evidence type="ECO:0000259" key="1">
    <source>
        <dbReference type="Pfam" id="PF00188"/>
    </source>
</evidence>
<dbReference type="EMBL" id="WBZC01000009">
    <property type="protein sequence ID" value="KAB3537717.1"/>
    <property type="molecule type" value="Genomic_DNA"/>
</dbReference>
<dbReference type="InterPro" id="IPR014044">
    <property type="entry name" value="CAP_dom"/>
</dbReference>
<comment type="caution">
    <text evidence="2">The sequence shown here is derived from an EMBL/GenBank/DDBJ whole genome shotgun (WGS) entry which is preliminary data.</text>
</comment>
<dbReference type="CDD" id="cd05379">
    <property type="entry name" value="CAP_bacterial"/>
    <property type="match status" value="1"/>
</dbReference>
<dbReference type="Proteomes" id="UP000432715">
    <property type="component" value="Unassembled WGS sequence"/>
</dbReference>
<dbReference type="OrthoDB" id="9783944at2"/>
<dbReference type="SUPFAM" id="SSF55797">
    <property type="entry name" value="PR-1-like"/>
    <property type="match status" value="1"/>
</dbReference>
<dbReference type="PANTHER" id="PTHR31157:SF1">
    <property type="entry name" value="SCP DOMAIN-CONTAINING PROTEIN"/>
    <property type="match status" value="1"/>
</dbReference>
<dbReference type="Pfam" id="PF00188">
    <property type="entry name" value="CAP"/>
    <property type="match status" value="1"/>
</dbReference>
<dbReference type="PROSITE" id="PS51257">
    <property type="entry name" value="PROKAR_LIPOPROTEIN"/>
    <property type="match status" value="1"/>
</dbReference>
<dbReference type="PANTHER" id="PTHR31157">
    <property type="entry name" value="SCP DOMAIN-CONTAINING PROTEIN"/>
    <property type="match status" value="1"/>
</dbReference>
<dbReference type="Gene3D" id="3.40.33.10">
    <property type="entry name" value="CAP"/>
    <property type="match status" value="1"/>
</dbReference>
<proteinExistence type="predicted"/>
<reference evidence="2 3" key="1">
    <citation type="submission" date="2019-10" db="EMBL/GenBank/DDBJ databases">
        <title>Alkaliphilus serpentinus sp. nov. and Alkaliphilus pronyensis sp. nov., two novel anaerobic alkaliphilic species isolated from the serpentinized-hosted hydrothermal field of the Prony Bay (New Caledonia).</title>
        <authorList>
            <person name="Postec A."/>
        </authorList>
    </citation>
    <scope>NUCLEOTIDE SEQUENCE [LARGE SCALE GENOMIC DNA]</scope>
    <source>
        <strain evidence="2 3">LacV</strain>
    </source>
</reference>
<dbReference type="RefSeq" id="WP_151860032.1">
    <property type="nucleotide sequence ID" value="NZ_WBZC01000009.1"/>
</dbReference>
<gene>
    <name evidence="2" type="ORF">F8154_02595</name>
</gene>
<evidence type="ECO:0000313" key="2">
    <source>
        <dbReference type="EMBL" id="KAB3537717.1"/>
    </source>
</evidence>
<name>A0A6I0FET6_9FIRM</name>
<evidence type="ECO:0000313" key="3">
    <source>
        <dbReference type="Proteomes" id="UP000432715"/>
    </source>
</evidence>
<organism evidence="2 3">
    <name type="scientific">Alkaliphilus pronyensis</name>
    <dbReference type="NCBI Taxonomy" id="1482732"/>
    <lineage>
        <taxon>Bacteria</taxon>
        <taxon>Bacillati</taxon>
        <taxon>Bacillota</taxon>
        <taxon>Clostridia</taxon>
        <taxon>Peptostreptococcales</taxon>
        <taxon>Natronincolaceae</taxon>
        <taxon>Alkaliphilus</taxon>
    </lineage>
</organism>
<keyword evidence="3" id="KW-1185">Reference proteome</keyword>
<dbReference type="AlphaFoldDB" id="A0A6I0FET6"/>
<sequence length="245" mass="27760">MKIKNMVALIIFLMCMTLVSCTGKINKSEIKNSSIFLEAEVKNILVKSTEANVYSGIKSSLPILMTYPQNSIIEVVGSIDAWYVVLTEEGYLGCINKKDVIPYIEAKDSEINYRLEASLTKLEQRMLDYTNKERERHKLKPLTLDITLTKLARLKTKDLIDNKHFNHYSPNYGSPFEMMNDYNISFIYAGENLAANPTVNGGHKALMESATHRHNILNPNFTHIGIGIQRASTNRLVITQLFIGK</sequence>
<dbReference type="InterPro" id="IPR035940">
    <property type="entry name" value="CAP_sf"/>
</dbReference>
<feature type="domain" description="SCP" evidence="1">
    <location>
        <begin position="127"/>
        <end position="240"/>
    </location>
</feature>